<dbReference type="PROSITE" id="PS50983">
    <property type="entry name" value="FE_B12_PBP"/>
    <property type="match status" value="1"/>
</dbReference>
<evidence type="ECO:0000313" key="4">
    <source>
        <dbReference type="Proteomes" id="UP001205603"/>
    </source>
</evidence>
<feature type="chain" id="PRO_5045524482" evidence="1">
    <location>
        <begin position="23"/>
        <end position="377"/>
    </location>
</feature>
<dbReference type="Proteomes" id="UP001205603">
    <property type="component" value="Unassembled WGS sequence"/>
</dbReference>
<evidence type="ECO:0000259" key="2">
    <source>
        <dbReference type="PROSITE" id="PS50983"/>
    </source>
</evidence>
<dbReference type="PROSITE" id="PS51257">
    <property type="entry name" value="PROKAR_LIPOPROTEIN"/>
    <property type="match status" value="1"/>
</dbReference>
<sequence>MKKLILHWPVFILLVLSLSCQNKKTTENETTAAGTHLSYAEGFKVNRGEGYTEVIVNDPWKPGHILHRYILVPREKDLPETLPEGTLIRTPLERVSVFSSVHCSLLDELGAIEKITGVCDSKYIAIPYIQNGLSIGSISDLGVSMSPDVEKIIDLKTEAVFVSPMQNMGYGRLEKIRVPLIECSDYMETSPLGRAEWIKFLGLFFGKEQKADSLFKAIENRYNTLKKEIPTTPEKKPTVISEMKTGSAWYVPGGHSYMARLFADAGADYIWADNDQSGSIALPFESVFEKGKEADFWLIKYNRAQEMSYNDLKDEYPPYTNFDAFKKGNIFTCNTGKVPFYERIPLHPDELLSDLIKIFYPGSLANDTLRYFNPMKK</sequence>
<dbReference type="InterPro" id="IPR050902">
    <property type="entry name" value="ABC_Transporter_SBP"/>
</dbReference>
<dbReference type="PANTHER" id="PTHR30535:SF34">
    <property type="entry name" value="MOLYBDATE-BINDING PROTEIN MOLA"/>
    <property type="match status" value="1"/>
</dbReference>
<feature type="domain" description="Fe/B12 periplasmic-binding" evidence="2">
    <location>
        <begin position="94"/>
        <end position="363"/>
    </location>
</feature>
<dbReference type="InterPro" id="IPR002491">
    <property type="entry name" value="ABC_transptr_periplasmic_BD"/>
</dbReference>
<evidence type="ECO:0000313" key="3">
    <source>
        <dbReference type="EMBL" id="MCP9612345.1"/>
    </source>
</evidence>
<keyword evidence="1" id="KW-0732">Signal</keyword>
<proteinExistence type="predicted"/>
<dbReference type="RefSeq" id="WP_255027637.1">
    <property type="nucleotide sequence ID" value="NZ_JANDHW010000008.1"/>
</dbReference>
<evidence type="ECO:0000256" key="1">
    <source>
        <dbReference type="SAM" id="SignalP"/>
    </source>
</evidence>
<protein>
    <submittedName>
        <fullName evidence="3">ABC transporter substrate-binding protein</fullName>
    </submittedName>
</protein>
<dbReference type="Pfam" id="PF01497">
    <property type="entry name" value="Peripla_BP_2"/>
    <property type="match status" value="1"/>
</dbReference>
<feature type="signal peptide" evidence="1">
    <location>
        <begin position="1"/>
        <end position="22"/>
    </location>
</feature>
<comment type="caution">
    <text evidence="3">The sequence shown here is derived from an EMBL/GenBank/DDBJ whole genome shotgun (WGS) entry which is preliminary data.</text>
</comment>
<reference evidence="3 4" key="1">
    <citation type="submission" date="2022-07" db="EMBL/GenBank/DDBJ databases">
        <title>Fecal culturing of patients with breast cancer.</title>
        <authorList>
            <person name="Teng N.M.Y."/>
            <person name="Kiu R."/>
            <person name="Evans R."/>
            <person name="Baker D.J."/>
            <person name="Zenner C."/>
            <person name="Robinson S.D."/>
            <person name="Hall L.J."/>
        </authorList>
    </citation>
    <scope>NUCLEOTIDE SEQUENCE [LARGE SCALE GENOMIC DNA]</scope>
    <source>
        <strain evidence="3 4">LH1063</strain>
    </source>
</reference>
<dbReference type="EMBL" id="JANDHW010000008">
    <property type="protein sequence ID" value="MCP9612345.1"/>
    <property type="molecule type" value="Genomic_DNA"/>
</dbReference>
<dbReference type="Gene3D" id="3.40.50.1980">
    <property type="entry name" value="Nitrogenase molybdenum iron protein domain"/>
    <property type="match status" value="2"/>
</dbReference>
<dbReference type="SUPFAM" id="SSF53807">
    <property type="entry name" value="Helical backbone' metal receptor"/>
    <property type="match status" value="1"/>
</dbReference>
<keyword evidence="4" id="KW-1185">Reference proteome</keyword>
<gene>
    <name evidence="3" type="ORF">NMU02_09595</name>
</gene>
<name>A0ABT1MI97_9BACT</name>
<accession>A0ABT1MI97</accession>
<dbReference type="PANTHER" id="PTHR30535">
    <property type="entry name" value="VITAMIN B12-BINDING PROTEIN"/>
    <property type="match status" value="1"/>
</dbReference>
<organism evidence="3 4">
    <name type="scientific">Coprobacter tertius</name>
    <dbReference type="NCBI Taxonomy" id="2944915"/>
    <lineage>
        <taxon>Bacteria</taxon>
        <taxon>Pseudomonadati</taxon>
        <taxon>Bacteroidota</taxon>
        <taxon>Bacteroidia</taxon>
        <taxon>Bacteroidales</taxon>
        <taxon>Barnesiellaceae</taxon>
        <taxon>Coprobacter</taxon>
    </lineage>
</organism>